<dbReference type="EMBL" id="JACIJK010000004">
    <property type="protein sequence ID" value="MBB5714586.1"/>
    <property type="molecule type" value="Genomic_DNA"/>
</dbReference>
<proteinExistence type="predicted"/>
<dbReference type="Pfam" id="PF04237">
    <property type="entry name" value="YjbR"/>
    <property type="match status" value="1"/>
</dbReference>
<keyword evidence="2" id="KW-1185">Reference proteome</keyword>
<name>A0A7W9BCG3_9SPHN</name>
<accession>A0A7W9BCG3</accession>
<organism evidence="1 2">
    <name type="scientific">Sphingomonas aerophila</name>
    <dbReference type="NCBI Taxonomy" id="1344948"/>
    <lineage>
        <taxon>Bacteria</taxon>
        <taxon>Pseudomonadati</taxon>
        <taxon>Pseudomonadota</taxon>
        <taxon>Alphaproteobacteria</taxon>
        <taxon>Sphingomonadales</taxon>
        <taxon>Sphingomonadaceae</taxon>
        <taxon>Sphingomonas</taxon>
    </lineage>
</organism>
<dbReference type="RefSeq" id="WP_184056061.1">
    <property type="nucleotide sequence ID" value="NZ_JACIJK010000004.1"/>
</dbReference>
<dbReference type="InterPro" id="IPR058532">
    <property type="entry name" value="YjbR/MT2646/Rv2570-like"/>
</dbReference>
<protein>
    <recommendedName>
        <fullName evidence="3">MmcQ/YjbR family DNA-binding protein</fullName>
    </recommendedName>
</protein>
<gene>
    <name evidence="1" type="ORF">FHS94_001422</name>
</gene>
<comment type="caution">
    <text evidence="1">The sequence shown here is derived from an EMBL/GenBank/DDBJ whole genome shotgun (WGS) entry which is preliminary data.</text>
</comment>
<evidence type="ECO:0000313" key="2">
    <source>
        <dbReference type="Proteomes" id="UP000546200"/>
    </source>
</evidence>
<evidence type="ECO:0000313" key="1">
    <source>
        <dbReference type="EMBL" id="MBB5714586.1"/>
    </source>
</evidence>
<dbReference type="Proteomes" id="UP000546200">
    <property type="component" value="Unassembled WGS sequence"/>
</dbReference>
<dbReference type="AlphaFoldDB" id="A0A7W9BCG3"/>
<reference evidence="1 2" key="1">
    <citation type="submission" date="2020-08" db="EMBL/GenBank/DDBJ databases">
        <title>Genomic Encyclopedia of Type Strains, Phase IV (KMG-IV): sequencing the most valuable type-strain genomes for metagenomic binning, comparative biology and taxonomic classification.</title>
        <authorList>
            <person name="Goeker M."/>
        </authorList>
    </citation>
    <scope>NUCLEOTIDE SEQUENCE [LARGE SCALE GENOMIC DNA]</scope>
    <source>
        <strain evidence="1 2">DSM 100044</strain>
    </source>
</reference>
<evidence type="ECO:0008006" key="3">
    <source>
        <dbReference type="Google" id="ProtNLM"/>
    </source>
</evidence>
<sequence>MAVKDWEAVVHACAALHGVEQGTAYGKPALKFRGKTLASTTAPDPNSFVLHVSIEDKEVLTETDPDTFWETDHYRGWPAVLVRYGSASTDRIALMLARTWWDRATAVQRSQFGERP</sequence>